<dbReference type="GO" id="GO:0050829">
    <property type="term" value="P:defense response to Gram-negative bacterium"/>
    <property type="evidence" value="ECO:0007669"/>
    <property type="project" value="UniProtKB-UniRule"/>
</dbReference>
<dbReference type="SUPFAM" id="SSF55394">
    <property type="entry name" value="Bactericidal permeability-increasing protein, BPI"/>
    <property type="match status" value="2"/>
</dbReference>
<dbReference type="SMART" id="SM00329">
    <property type="entry name" value="BPI2"/>
    <property type="match status" value="1"/>
</dbReference>
<dbReference type="GO" id="GO:0005615">
    <property type="term" value="C:extracellular space"/>
    <property type="evidence" value="ECO:0007669"/>
    <property type="project" value="UniProtKB-UniRule"/>
</dbReference>
<keyword evidence="3" id="KW-0929">Antimicrobial</keyword>
<dbReference type="Pfam" id="PF02886">
    <property type="entry name" value="LBP_BPI_CETP_C"/>
    <property type="match status" value="1"/>
</dbReference>
<name>A0AAV7AXJ8_ENGPU</name>
<evidence type="ECO:0000259" key="5">
    <source>
        <dbReference type="SMART" id="SM00328"/>
    </source>
</evidence>
<keyword evidence="3" id="KW-0325">Glycoprotein</keyword>
<comment type="caution">
    <text evidence="7">The sequence shown here is derived from an EMBL/GenBank/DDBJ whole genome shotgun (WGS) entry which is preliminary data.</text>
</comment>
<dbReference type="Pfam" id="PF01273">
    <property type="entry name" value="LBP_BPI_CETP"/>
    <property type="match status" value="1"/>
</dbReference>
<comment type="domain">
    <text evidence="3">The N-terminal region may be exposed to the interior of the granule, whereas the C-terminal portion may be embedded in the membrane. During phagocytosis and degranulation, proteases may be released and activated and cleave BPI at the junction of the N- and C-terminal portions of the molecule, providing controlled release of the N-terminal antibacterial fragment when bacteria are ingested.</text>
</comment>
<evidence type="ECO:0000256" key="4">
    <source>
        <dbReference type="SAM" id="SignalP"/>
    </source>
</evidence>
<dbReference type="InterPro" id="IPR017943">
    <property type="entry name" value="Bactericidal_perm-incr_a/b_dom"/>
</dbReference>
<comment type="similarity">
    <text evidence="1">Belongs to the BPI/LBP/Plunc superfamily. BPI/LBP family.</text>
</comment>
<dbReference type="AlphaFoldDB" id="A0AAV7AXJ8"/>
<evidence type="ECO:0000313" key="7">
    <source>
        <dbReference type="EMBL" id="KAG8565465.1"/>
    </source>
</evidence>
<dbReference type="GO" id="GO:0045087">
    <property type="term" value="P:innate immune response"/>
    <property type="evidence" value="ECO:0007669"/>
    <property type="project" value="UniProtKB-UniRule"/>
</dbReference>
<dbReference type="Proteomes" id="UP000824782">
    <property type="component" value="Unassembled WGS sequence"/>
</dbReference>
<feature type="domain" description="Lipid-binding serum glycoprotein N-terminal" evidence="5">
    <location>
        <begin position="32"/>
        <end position="249"/>
    </location>
</feature>
<dbReference type="Gene3D" id="3.15.10.10">
    <property type="entry name" value="Bactericidal permeability-increasing protein, domain 1"/>
    <property type="match status" value="1"/>
</dbReference>
<comment type="function">
    <text evidence="3">The cytotoxic action of BPI is limited to many species of Gram-negative bacteria; this specificity may be explained by a strong affinity of the very basic N-terminal half for the negatively charged lipopolysaccharides that are unique to the Gram-negative bacterial outer envelope.</text>
</comment>
<feature type="signal peptide" evidence="4">
    <location>
        <begin position="1"/>
        <end position="20"/>
    </location>
</feature>
<dbReference type="EMBL" id="WNYA01000006">
    <property type="protein sequence ID" value="KAG8565465.1"/>
    <property type="molecule type" value="Genomic_DNA"/>
</dbReference>
<keyword evidence="3" id="KW-0399">Innate immunity</keyword>
<comment type="subcellular location">
    <subcellularLocation>
        <location evidence="3">Secreted</location>
    </subcellularLocation>
</comment>
<proteinExistence type="inferred from homology"/>
<dbReference type="PANTHER" id="PTHR10504:SF147">
    <property type="entry name" value="BACTERICIDAL PERMEABILITY-INCREASING PROTEIN"/>
    <property type="match status" value="1"/>
</dbReference>
<evidence type="ECO:0000256" key="1">
    <source>
        <dbReference type="ARBA" id="ARBA00007292"/>
    </source>
</evidence>
<accession>A0AAV7AXJ8</accession>
<evidence type="ECO:0000256" key="3">
    <source>
        <dbReference type="RuleBase" id="RU369039"/>
    </source>
</evidence>
<dbReference type="Gene3D" id="3.15.20.10">
    <property type="entry name" value="Bactericidal permeability-increasing protein, domain 2"/>
    <property type="match status" value="1"/>
</dbReference>
<keyword evidence="3" id="KW-0044">Antibiotic</keyword>
<gene>
    <name evidence="7" type="ORF">GDO81_012862</name>
</gene>
<keyword evidence="8" id="KW-1185">Reference proteome</keyword>
<keyword evidence="3 4" id="KW-0732">Signal</keyword>
<organism evidence="7 8">
    <name type="scientific">Engystomops pustulosus</name>
    <name type="common">Tungara frog</name>
    <name type="synonym">Physalaemus pustulosus</name>
    <dbReference type="NCBI Taxonomy" id="76066"/>
    <lineage>
        <taxon>Eukaryota</taxon>
        <taxon>Metazoa</taxon>
        <taxon>Chordata</taxon>
        <taxon>Craniata</taxon>
        <taxon>Vertebrata</taxon>
        <taxon>Euteleostomi</taxon>
        <taxon>Amphibia</taxon>
        <taxon>Batrachia</taxon>
        <taxon>Anura</taxon>
        <taxon>Neobatrachia</taxon>
        <taxon>Hyloidea</taxon>
        <taxon>Leptodactylidae</taxon>
        <taxon>Leiuperinae</taxon>
        <taxon>Engystomops</taxon>
    </lineage>
</organism>
<dbReference type="InterPro" id="IPR017942">
    <property type="entry name" value="Lipid-bd_serum_glycop_N"/>
</dbReference>
<dbReference type="GO" id="GO:0008289">
    <property type="term" value="F:lipid binding"/>
    <property type="evidence" value="ECO:0007669"/>
    <property type="project" value="InterPro"/>
</dbReference>
<dbReference type="InterPro" id="IPR001124">
    <property type="entry name" value="Lipid-bd_serum_glycop_C"/>
</dbReference>
<sequence>MMWSPVITFLLLTLSTICYGENPGAKILVKEQGLKKGVEYLVNKLMSNNTEYQLPDVSGSENIASEDMNYEFTQIRLVKFHHGNILSDWVPETGMHVSMENGSATINCNWKIDSWLIRDSGRGILTISGLSISMMMGLRRIDPGVPSISLLDCQSSIHNVDIQMLDGVSYVYESLKQPLQDVVRATVNRQLCSAIRSQSTKWDESVSHLQLNVTLNPFIDLDVSLVGNPEITDSYGCLGLKGLFRTHNESHSEAAFSPAPLNISIQDGAMIYIGVSQSSLASLASAYYSAEFLTFQVSHMEGSKALTTAELATYIPEISQHFPNSLPVKILMYATRTPMVFLHSKNITVQFGGSLQANAYSSEAKHESIFSANIVASFQVNMSMSEAIGARGMNLTASMNLNRLQIEGSQPKENKVAVTEKAVQQLIHGLIIPSINENLSRGIFISSSFLKNATVYPEEGFATLAANIQ</sequence>
<protein>
    <recommendedName>
        <fullName evidence="3">Bactericidal permeability-increasing protein</fullName>
        <shortName evidence="3">BPI</shortName>
    </recommendedName>
</protein>
<dbReference type="InterPro" id="IPR032942">
    <property type="entry name" value="BPI/LBP/Plunc"/>
</dbReference>
<keyword evidence="3" id="KW-0964">Secreted</keyword>
<evidence type="ECO:0000313" key="8">
    <source>
        <dbReference type="Proteomes" id="UP000824782"/>
    </source>
</evidence>
<comment type="subunit">
    <text evidence="3">Monomer. Homodimer; disulfide-linked.</text>
</comment>
<evidence type="ECO:0000256" key="2">
    <source>
        <dbReference type="ARBA" id="ARBA00023157"/>
    </source>
</evidence>
<evidence type="ECO:0000259" key="6">
    <source>
        <dbReference type="SMART" id="SM00329"/>
    </source>
</evidence>
<comment type="domain">
    <text evidence="3">The N- and C-terminal barrels adopt an identical fold despite having only 13% of conserved residues.</text>
</comment>
<feature type="domain" description="Lipid-binding serum glycoprotein C-terminal" evidence="6">
    <location>
        <begin position="265"/>
        <end position="466"/>
    </location>
</feature>
<reference evidence="7" key="1">
    <citation type="thesis" date="2020" institute="ProQuest LLC" country="789 East Eisenhower Parkway, Ann Arbor, MI, USA">
        <title>Comparative Genomics and Chromosome Evolution.</title>
        <authorList>
            <person name="Mudd A.B."/>
        </authorList>
    </citation>
    <scope>NUCLEOTIDE SEQUENCE</scope>
    <source>
        <strain evidence="7">237g6f4</strain>
        <tissue evidence="7">Blood</tissue>
    </source>
</reference>
<feature type="chain" id="PRO_5043978278" description="Bactericidal permeability-increasing protein" evidence="4">
    <location>
        <begin position="21"/>
        <end position="469"/>
    </location>
</feature>
<dbReference type="PANTHER" id="PTHR10504">
    <property type="entry name" value="BACTERICIDAL PERMEABILITY-INCREASING BPI PROTEIN-RELATED"/>
    <property type="match status" value="1"/>
</dbReference>
<dbReference type="SMART" id="SM00328">
    <property type="entry name" value="BPI1"/>
    <property type="match status" value="1"/>
</dbReference>
<keyword evidence="3" id="KW-0391">Immunity</keyword>
<keyword evidence="2 3" id="KW-1015">Disulfide bond</keyword>